<dbReference type="GO" id="GO:0046872">
    <property type="term" value="F:metal ion binding"/>
    <property type="evidence" value="ECO:0007669"/>
    <property type="project" value="UniProtKB-KW"/>
</dbReference>
<dbReference type="HOGENOM" id="CLU_1734640_0_0_1"/>
<dbReference type="Gene3D" id="2.60.120.330">
    <property type="entry name" value="B-lactam Antibiotic, Isopenicillin N Synthase, Chain"/>
    <property type="match status" value="1"/>
</dbReference>
<dbReference type="Proteomes" id="UP000004995">
    <property type="component" value="Unassembled WGS sequence"/>
</dbReference>
<dbReference type="PANTHER" id="PTHR47991">
    <property type="entry name" value="OXOGLUTARATE/IRON-DEPENDENT DIOXYGENASE"/>
    <property type="match status" value="1"/>
</dbReference>
<dbReference type="Pfam" id="PF03171">
    <property type="entry name" value="2OG-FeII_Oxy"/>
    <property type="match status" value="1"/>
</dbReference>
<dbReference type="InterPro" id="IPR044861">
    <property type="entry name" value="IPNS-like_FE2OG_OXY"/>
</dbReference>
<sequence length="151" mass="17091">MTTPRGRSYPCTTTLQGWQVVPVHPLPGALVVNVGDVLTNGAYASVKHMVVLDAERSRTTVAMFHDACVGGLVTPLPELLRGCDTRPRYRYIRKLEYRNGSTGALAQRRRYVDSFFRYIRTQLHTSHSHRTNTHTCVSIYTHTRCACPYTH</sequence>
<dbReference type="eggNOG" id="KOG0143">
    <property type="taxonomic scope" value="Eukaryota"/>
</dbReference>
<dbReference type="EnsemblPlants" id="KQK90450">
    <property type="protein sequence ID" value="KQK90450"/>
    <property type="gene ID" value="SETIT_037896mg"/>
</dbReference>
<organism evidence="4">
    <name type="scientific">Setaria italica</name>
    <name type="common">Foxtail millet</name>
    <name type="synonym">Panicum italicum</name>
    <dbReference type="NCBI Taxonomy" id="4555"/>
    <lineage>
        <taxon>Eukaryota</taxon>
        <taxon>Viridiplantae</taxon>
        <taxon>Streptophyta</taxon>
        <taxon>Embryophyta</taxon>
        <taxon>Tracheophyta</taxon>
        <taxon>Spermatophyta</taxon>
        <taxon>Magnoliopsida</taxon>
        <taxon>Liliopsida</taxon>
        <taxon>Poales</taxon>
        <taxon>Poaceae</taxon>
        <taxon>PACMAD clade</taxon>
        <taxon>Panicoideae</taxon>
        <taxon>Panicodae</taxon>
        <taxon>Paniceae</taxon>
        <taxon>Cenchrinae</taxon>
        <taxon>Setaria</taxon>
    </lineage>
</organism>
<protein>
    <recommendedName>
        <fullName evidence="3">Isopenicillin N synthase-like Fe(2+) 2OG dioxygenase domain-containing protein</fullName>
    </recommendedName>
</protein>
<dbReference type="InterPro" id="IPR050295">
    <property type="entry name" value="Plant_2OG-oxidoreductases"/>
</dbReference>
<evidence type="ECO:0000313" key="5">
    <source>
        <dbReference type="EnsemblPlants" id="KQK90450"/>
    </source>
</evidence>
<dbReference type="OrthoDB" id="288590at2759"/>
<reference evidence="4 6" key="1">
    <citation type="journal article" date="2012" name="Nat. Biotechnol.">
        <title>Reference genome sequence of the model plant Setaria.</title>
        <authorList>
            <person name="Bennetzen J.L."/>
            <person name="Schmutz J."/>
            <person name="Wang H."/>
            <person name="Percifield R."/>
            <person name="Hawkins J."/>
            <person name="Pontaroli A.C."/>
            <person name="Estep M."/>
            <person name="Feng L."/>
            <person name="Vaughn J.N."/>
            <person name="Grimwood J."/>
            <person name="Jenkins J."/>
            <person name="Barry K."/>
            <person name="Lindquist E."/>
            <person name="Hellsten U."/>
            <person name="Deshpande S."/>
            <person name="Wang X."/>
            <person name="Wu X."/>
            <person name="Mitros T."/>
            <person name="Triplett J."/>
            <person name="Yang X."/>
            <person name="Ye C.Y."/>
            <person name="Mauro-Herrera M."/>
            <person name="Wang L."/>
            <person name="Li P."/>
            <person name="Sharma M."/>
            <person name="Sharma R."/>
            <person name="Ronald P.C."/>
            <person name="Panaud O."/>
            <person name="Kellogg E.A."/>
            <person name="Brutnell T.P."/>
            <person name="Doust A.N."/>
            <person name="Tuskan G.A."/>
            <person name="Rokhsar D."/>
            <person name="Devos K.M."/>
        </authorList>
    </citation>
    <scope>NUCLEOTIDE SEQUENCE [LARGE SCALE GENOMIC DNA]</scope>
    <source>
        <strain evidence="6">cv. Yugu1</strain>
        <strain evidence="4">Yugu1</strain>
    </source>
</reference>
<feature type="domain" description="Isopenicillin N synthase-like Fe(2+) 2OG dioxygenase" evidence="3">
    <location>
        <begin position="20"/>
        <end position="65"/>
    </location>
</feature>
<evidence type="ECO:0000256" key="2">
    <source>
        <dbReference type="ARBA" id="ARBA00023004"/>
    </source>
</evidence>
<dbReference type="AlphaFoldDB" id="K4AG89"/>
<evidence type="ECO:0000313" key="4">
    <source>
        <dbReference type="EMBL" id="RCV44366.1"/>
    </source>
</evidence>
<name>K4AG89_SETIT</name>
<dbReference type="Gramene" id="KQK90450">
    <property type="protein sequence ID" value="KQK90450"/>
    <property type="gene ID" value="SETIT_037896mg"/>
</dbReference>
<accession>K4AG89</accession>
<dbReference type="EMBL" id="AGNK02005935">
    <property type="status" value="NOT_ANNOTATED_CDS"/>
    <property type="molecule type" value="Genomic_DNA"/>
</dbReference>
<evidence type="ECO:0000256" key="1">
    <source>
        <dbReference type="ARBA" id="ARBA00022723"/>
    </source>
</evidence>
<proteinExistence type="predicted"/>
<dbReference type="InterPro" id="IPR027443">
    <property type="entry name" value="IPNS-like_sf"/>
</dbReference>
<reference evidence="5" key="3">
    <citation type="submission" date="2018-08" db="UniProtKB">
        <authorList>
            <consortium name="EnsemblPlants"/>
        </authorList>
    </citation>
    <scope>IDENTIFICATION</scope>
    <source>
        <strain evidence="5">Yugu1</strain>
    </source>
</reference>
<keyword evidence="1" id="KW-0479">Metal-binding</keyword>
<evidence type="ECO:0000313" key="6">
    <source>
        <dbReference type="Proteomes" id="UP000004995"/>
    </source>
</evidence>
<dbReference type="EMBL" id="CM003536">
    <property type="protein sequence ID" value="RCV44366.1"/>
    <property type="molecule type" value="Genomic_DNA"/>
</dbReference>
<evidence type="ECO:0000259" key="3">
    <source>
        <dbReference type="Pfam" id="PF03171"/>
    </source>
</evidence>
<keyword evidence="2" id="KW-0408">Iron</keyword>
<gene>
    <name evidence="4" type="ORF">SETIT_9G367500v2</name>
</gene>
<dbReference type="SUPFAM" id="SSF51197">
    <property type="entry name" value="Clavaminate synthase-like"/>
    <property type="match status" value="1"/>
</dbReference>
<reference evidence="4" key="2">
    <citation type="submission" date="2015-07" db="EMBL/GenBank/DDBJ databases">
        <authorList>
            <person name="Noorani M."/>
        </authorList>
    </citation>
    <scope>NUCLEOTIDE SEQUENCE</scope>
    <source>
        <strain evidence="4">Yugu1</strain>
    </source>
</reference>
<keyword evidence="6" id="KW-1185">Reference proteome</keyword>